<evidence type="ECO:0000256" key="1">
    <source>
        <dbReference type="ARBA" id="ARBA00022729"/>
    </source>
</evidence>
<dbReference type="PANTHER" id="PTHR36571">
    <property type="entry name" value="PROTEIN YGIW"/>
    <property type="match status" value="1"/>
</dbReference>
<organism evidence="3 4">
    <name type="scientific">Paenalcaligenes hermetiae</name>
    <dbReference type="NCBI Taxonomy" id="1157987"/>
    <lineage>
        <taxon>Bacteria</taxon>
        <taxon>Pseudomonadati</taxon>
        <taxon>Pseudomonadota</taxon>
        <taxon>Betaproteobacteria</taxon>
        <taxon>Burkholderiales</taxon>
        <taxon>Alcaligenaceae</taxon>
        <taxon>Paenalcaligenes</taxon>
    </lineage>
</organism>
<dbReference type="Pfam" id="PF04076">
    <property type="entry name" value="BOF"/>
    <property type="match status" value="1"/>
</dbReference>
<proteinExistence type="predicted"/>
<dbReference type="NCBIfam" id="NF033674">
    <property type="entry name" value="stress_OB_fold"/>
    <property type="match status" value="1"/>
</dbReference>
<gene>
    <name evidence="3" type="ORF">GCM10023337_19200</name>
</gene>
<reference evidence="4" key="1">
    <citation type="journal article" date="2019" name="Int. J. Syst. Evol. Microbiol.">
        <title>The Global Catalogue of Microorganisms (GCM) 10K type strain sequencing project: providing services to taxonomists for standard genome sequencing and annotation.</title>
        <authorList>
            <consortium name="The Broad Institute Genomics Platform"/>
            <consortium name="The Broad Institute Genome Sequencing Center for Infectious Disease"/>
            <person name="Wu L."/>
            <person name="Ma J."/>
        </authorList>
    </citation>
    <scope>NUCLEOTIDE SEQUENCE [LARGE SCALE GENOMIC DNA]</scope>
    <source>
        <strain evidence="4">JCM 18423</strain>
    </source>
</reference>
<evidence type="ECO:0008006" key="5">
    <source>
        <dbReference type="Google" id="ProtNLM"/>
    </source>
</evidence>
<dbReference type="PANTHER" id="PTHR36571:SF1">
    <property type="entry name" value="PROTEIN YGIW"/>
    <property type="match status" value="1"/>
</dbReference>
<dbReference type="InterPro" id="IPR036700">
    <property type="entry name" value="BOBF_sf"/>
</dbReference>
<feature type="chain" id="PRO_5046223484" description="Bacterial OB-fold domain-containing protein" evidence="2">
    <location>
        <begin position="27"/>
        <end position="123"/>
    </location>
</feature>
<dbReference type="Proteomes" id="UP001500227">
    <property type="component" value="Unassembled WGS sequence"/>
</dbReference>
<dbReference type="SUPFAM" id="SSF101756">
    <property type="entry name" value="Hypothetical protein YgiW"/>
    <property type="match status" value="1"/>
</dbReference>
<dbReference type="RefSeq" id="WP_300646982.1">
    <property type="nucleotide sequence ID" value="NZ_BAABKD010000011.1"/>
</dbReference>
<keyword evidence="1 2" id="KW-0732">Signal</keyword>
<evidence type="ECO:0000313" key="3">
    <source>
        <dbReference type="EMBL" id="GAA5092217.1"/>
    </source>
</evidence>
<evidence type="ECO:0000313" key="4">
    <source>
        <dbReference type="Proteomes" id="UP001500227"/>
    </source>
</evidence>
<keyword evidence="4" id="KW-1185">Reference proteome</keyword>
<accession>A0ABP9M9Z8</accession>
<feature type="signal peptide" evidence="2">
    <location>
        <begin position="1"/>
        <end position="26"/>
    </location>
</feature>
<sequence>MFKSTLKTTVAAAAIALAGISGAALADTTAHDQMQPVATSVAQILQDTKDDQRVSLRGQITKQTSEEKFIFTDGSGEIQLDIDDDLTKVQPINPPVEVEIIGEVDKGLISDTEIEVKSYTIVQ</sequence>
<dbReference type="EMBL" id="BAABKD010000011">
    <property type="protein sequence ID" value="GAA5092217.1"/>
    <property type="molecule type" value="Genomic_DNA"/>
</dbReference>
<name>A0ABP9M9Z8_9BURK</name>
<dbReference type="Gene3D" id="2.40.50.200">
    <property type="entry name" value="Bacterial OB-fold"/>
    <property type="match status" value="1"/>
</dbReference>
<comment type="caution">
    <text evidence="3">The sequence shown here is derived from an EMBL/GenBank/DDBJ whole genome shotgun (WGS) entry which is preliminary data.</text>
</comment>
<protein>
    <recommendedName>
        <fullName evidence="5">Bacterial OB-fold domain-containing protein</fullName>
    </recommendedName>
</protein>
<evidence type="ECO:0000256" key="2">
    <source>
        <dbReference type="SAM" id="SignalP"/>
    </source>
</evidence>
<dbReference type="InterPro" id="IPR005220">
    <property type="entry name" value="CarO-like"/>
</dbReference>